<feature type="domain" description="RyR/IP3R Homology associated" evidence="7">
    <location>
        <begin position="161"/>
        <end position="268"/>
    </location>
</feature>
<evidence type="ECO:0000313" key="8">
    <source>
        <dbReference type="EMBL" id="OMJ76916.1"/>
    </source>
</evidence>
<feature type="domain" description="Ion transport" evidence="6">
    <location>
        <begin position="630"/>
        <end position="779"/>
    </location>
</feature>
<gene>
    <name evidence="8" type="ORF">SteCoe_23623</name>
</gene>
<reference evidence="8 9" key="1">
    <citation type="submission" date="2016-11" db="EMBL/GenBank/DDBJ databases">
        <title>The macronuclear genome of Stentor coeruleus: a giant cell with tiny introns.</title>
        <authorList>
            <person name="Slabodnick M."/>
            <person name="Ruby J.G."/>
            <person name="Reiff S.B."/>
            <person name="Swart E.C."/>
            <person name="Gosai S."/>
            <person name="Prabakaran S."/>
            <person name="Witkowska E."/>
            <person name="Larue G.E."/>
            <person name="Fisher S."/>
            <person name="Freeman R.M."/>
            <person name="Gunawardena J."/>
            <person name="Chu W."/>
            <person name="Stover N.A."/>
            <person name="Gregory B.D."/>
            <person name="Nowacki M."/>
            <person name="Derisi J."/>
            <person name="Roy S.W."/>
            <person name="Marshall W.F."/>
            <person name="Sood P."/>
        </authorList>
    </citation>
    <scope>NUCLEOTIDE SEQUENCE [LARGE SCALE GENOMIC DNA]</scope>
    <source>
        <strain evidence="8">WM001</strain>
    </source>
</reference>
<evidence type="ECO:0000256" key="5">
    <source>
        <dbReference type="SAM" id="Phobius"/>
    </source>
</evidence>
<dbReference type="PANTHER" id="PTHR13715:SF99">
    <property type="entry name" value="INOSITOL 1,4,5-TRISPHOSPHATE RECEPTOR-LIKE PROTEIN A"/>
    <property type="match status" value="1"/>
</dbReference>
<dbReference type="Pfam" id="PF08454">
    <property type="entry name" value="RIH_assoc"/>
    <property type="match status" value="1"/>
</dbReference>
<comment type="subcellular location">
    <subcellularLocation>
        <location evidence="1">Membrane</location>
        <topology evidence="1">Multi-pass membrane protein</topology>
    </subcellularLocation>
</comment>
<proteinExistence type="predicted"/>
<evidence type="ECO:0000259" key="7">
    <source>
        <dbReference type="Pfam" id="PF08454"/>
    </source>
</evidence>
<comment type="caution">
    <text evidence="8">The sequence shown here is derived from an EMBL/GenBank/DDBJ whole genome shotgun (WGS) entry which is preliminary data.</text>
</comment>
<dbReference type="PANTHER" id="PTHR13715">
    <property type="entry name" value="RYANODINE RECEPTOR AND IP3 RECEPTOR"/>
    <property type="match status" value="1"/>
</dbReference>
<evidence type="ECO:0000256" key="3">
    <source>
        <dbReference type="ARBA" id="ARBA00022989"/>
    </source>
</evidence>
<evidence type="ECO:0000259" key="6">
    <source>
        <dbReference type="Pfam" id="PF00520"/>
    </source>
</evidence>
<dbReference type="OrthoDB" id="300855at2759"/>
<dbReference type="AlphaFoldDB" id="A0A1R2BJI9"/>
<evidence type="ECO:0000313" key="9">
    <source>
        <dbReference type="Proteomes" id="UP000187209"/>
    </source>
</evidence>
<keyword evidence="9" id="KW-1185">Reference proteome</keyword>
<protein>
    <recommendedName>
        <fullName evidence="10">Ion transport domain-containing protein</fullName>
    </recommendedName>
</protein>
<feature type="transmembrane region" description="Helical" evidence="5">
    <location>
        <begin position="510"/>
        <end position="532"/>
    </location>
</feature>
<dbReference type="InterPro" id="IPR005821">
    <property type="entry name" value="Ion_trans_dom"/>
</dbReference>
<dbReference type="Proteomes" id="UP000187209">
    <property type="component" value="Unassembled WGS sequence"/>
</dbReference>
<dbReference type="Pfam" id="PF00520">
    <property type="entry name" value="Ion_trans"/>
    <property type="match status" value="1"/>
</dbReference>
<keyword evidence="3 5" id="KW-1133">Transmembrane helix</keyword>
<dbReference type="GO" id="GO:0006816">
    <property type="term" value="P:calcium ion transport"/>
    <property type="evidence" value="ECO:0007669"/>
    <property type="project" value="InterPro"/>
</dbReference>
<evidence type="ECO:0000256" key="1">
    <source>
        <dbReference type="ARBA" id="ARBA00004141"/>
    </source>
</evidence>
<accession>A0A1R2BJI9</accession>
<name>A0A1R2BJI9_9CILI</name>
<sequence length="892" mass="104575">MLDNYERSMVLNFCKALFTALHKKKYQKYLFEVFTQMIKVENEKNLISKANKKRIEMLQSSLQDAGVGHMAFNIIRQETNDELVIAALQFLHVMLIYDNTSFTNTIHNMLNDPKFCFKLLSFIRSSLKDFKDSVTKVGPVIKIKRYRSLKTMDYNENSLSKITLCKNLLYLIELLCEKSPEKFQNIFREQTSINEYAVSINLVSEITNILVSLSGNENIKGCNDTVEGKALNMVCMQCLSTLTALCEGLCPENQKEIGSSVKVYSFINWLIQDCAYHADVNSMNCIEILRKTIKFLNSLVEGETTRVIMKVLIQELDVKILLGFVCVVYEKFIFGKEKIIYRGYSKYDMWWLKMFESKEHPPDDEVLKIIQVSFSMFCMFLLIKEYLPNNEKLEEIYFVELSQEKVMKNQVVDLFSDNLKKRAYNFYLENISKVEINYKGKLIPVIFMKPFLTVHLSSKSRKYLLRNMTNFTYQAKIQEFLKRCDEYKTEMIYQQRLERYPFIANFASRWYFYRTIAFYLTCAINIMLLLTIKKVDELFAIEANPILACILYFLCACQIISATLSLLSYLFEYSPMIYLSPHINKSEFAIAKKRLEGTLLNREIKMMQKKGGKNSVLRGITQIFMDSDVFYVIIYFFISYLAIQNLMWYGLLILDTIKRSQVLKNVLRSITLNYKLLLLTLILGIIIIYIFSIFGFLFYTDTYNQSENKMYCDTLSVCFFTTLNKGVRAQGGIGTALAVPNDRYDRMLFDMAFFIIIIVVLLKVIFGIIIDTFAELRDMREEQFKNLEQTCFICGKNKFEFEVRRISWNKHINDEHNAHAYLAFIVYIMMKKSDMNGIEKYVKMQVDINEPMFFPKSSIGLAKYESIKLDEQKDYAKKFNSIKNRLEDLAYN</sequence>
<feature type="transmembrane region" description="Helical" evidence="5">
    <location>
        <begin position="629"/>
        <end position="655"/>
    </location>
</feature>
<organism evidence="8 9">
    <name type="scientific">Stentor coeruleus</name>
    <dbReference type="NCBI Taxonomy" id="5963"/>
    <lineage>
        <taxon>Eukaryota</taxon>
        <taxon>Sar</taxon>
        <taxon>Alveolata</taxon>
        <taxon>Ciliophora</taxon>
        <taxon>Postciliodesmatophora</taxon>
        <taxon>Heterotrichea</taxon>
        <taxon>Heterotrichida</taxon>
        <taxon>Stentoridae</taxon>
        <taxon>Stentor</taxon>
    </lineage>
</organism>
<keyword evidence="2 5" id="KW-0812">Transmembrane</keyword>
<evidence type="ECO:0000256" key="4">
    <source>
        <dbReference type="ARBA" id="ARBA00023136"/>
    </source>
</evidence>
<dbReference type="InterPro" id="IPR013662">
    <property type="entry name" value="RIH_assoc-dom"/>
</dbReference>
<evidence type="ECO:0008006" key="10">
    <source>
        <dbReference type="Google" id="ProtNLM"/>
    </source>
</evidence>
<dbReference type="Gene3D" id="1.10.287.70">
    <property type="match status" value="1"/>
</dbReference>
<feature type="transmembrane region" description="Helical" evidence="5">
    <location>
        <begin position="676"/>
        <end position="699"/>
    </location>
</feature>
<evidence type="ECO:0000256" key="2">
    <source>
        <dbReference type="ARBA" id="ARBA00022692"/>
    </source>
</evidence>
<feature type="transmembrane region" description="Helical" evidence="5">
    <location>
        <begin position="751"/>
        <end position="770"/>
    </location>
</feature>
<keyword evidence="4 5" id="KW-0472">Membrane</keyword>
<dbReference type="InterPro" id="IPR015925">
    <property type="entry name" value="Ryanodine_IP3_receptor"/>
</dbReference>
<dbReference type="EMBL" id="MPUH01000604">
    <property type="protein sequence ID" value="OMJ76916.1"/>
    <property type="molecule type" value="Genomic_DNA"/>
</dbReference>
<feature type="transmembrane region" description="Helical" evidence="5">
    <location>
        <begin position="544"/>
        <end position="571"/>
    </location>
</feature>
<dbReference type="GO" id="GO:0005216">
    <property type="term" value="F:monoatomic ion channel activity"/>
    <property type="evidence" value="ECO:0007669"/>
    <property type="project" value="InterPro"/>
</dbReference>
<dbReference type="GO" id="GO:0016020">
    <property type="term" value="C:membrane"/>
    <property type="evidence" value="ECO:0007669"/>
    <property type="project" value="UniProtKB-SubCell"/>
</dbReference>